<sequence length="107" mass="11907">MKIRHILFGLLALLAIAFMQPLMTFLGGLTLLISVGTLIFRDMSSSDQDAVERRVLGWLRRARTGSTTGIHLPVVSHHPIPTTPAELAMPTERIRHRRSQPTLPSES</sequence>
<dbReference type="AlphaFoldDB" id="A0A7U7GFA6"/>
<accession>A0A7U7GFA6</accession>
<protein>
    <submittedName>
        <fullName evidence="2">Uncharacterized protein</fullName>
    </submittedName>
</protein>
<keyword evidence="3" id="KW-1185">Reference proteome</keyword>
<dbReference type="EMBL" id="CBTK010000290">
    <property type="protein sequence ID" value="CDH47083.1"/>
    <property type="molecule type" value="Genomic_DNA"/>
</dbReference>
<organism evidence="2 3">
    <name type="scientific">Candidatus Contendobacter odensis Run_B_J11</name>
    <dbReference type="NCBI Taxonomy" id="1400861"/>
    <lineage>
        <taxon>Bacteria</taxon>
        <taxon>Pseudomonadati</taxon>
        <taxon>Pseudomonadota</taxon>
        <taxon>Gammaproteobacteria</taxon>
        <taxon>Candidatus Competibacteraceae</taxon>
        <taxon>Candidatus Contendibacter</taxon>
    </lineage>
</organism>
<evidence type="ECO:0000256" key="1">
    <source>
        <dbReference type="SAM" id="MobiDB-lite"/>
    </source>
</evidence>
<feature type="region of interest" description="Disordered" evidence="1">
    <location>
        <begin position="72"/>
        <end position="107"/>
    </location>
</feature>
<name>A0A7U7GFA6_9GAMM</name>
<dbReference type="Proteomes" id="UP000019184">
    <property type="component" value="Unassembled WGS sequence"/>
</dbReference>
<evidence type="ECO:0000313" key="3">
    <source>
        <dbReference type="Proteomes" id="UP000019184"/>
    </source>
</evidence>
<proteinExistence type="predicted"/>
<reference evidence="2 3" key="1">
    <citation type="journal article" date="2014" name="ISME J.">
        <title>Candidatus Competibacter-lineage genomes retrieved from metagenomes reveal functional metabolic diversity.</title>
        <authorList>
            <person name="McIlroy S.J."/>
            <person name="Albertsen M."/>
            <person name="Andresen E.K."/>
            <person name="Saunders A.M."/>
            <person name="Kristiansen R."/>
            <person name="Stokholm-Bjerregaard M."/>
            <person name="Nielsen K.L."/>
            <person name="Nielsen P.H."/>
        </authorList>
    </citation>
    <scope>NUCLEOTIDE SEQUENCE [LARGE SCALE GENOMIC DNA]</scope>
    <source>
        <strain evidence="2 3">Run_B_J11</strain>
    </source>
</reference>
<dbReference type="RefSeq" id="WP_034435831.1">
    <property type="nucleotide sequence ID" value="NZ_CBTK010000290.1"/>
</dbReference>
<dbReference type="OrthoDB" id="10003269at2"/>
<evidence type="ECO:0000313" key="2">
    <source>
        <dbReference type="EMBL" id="CDH47083.1"/>
    </source>
</evidence>
<gene>
    <name evidence="2" type="ORF">BN874_720027</name>
</gene>
<comment type="caution">
    <text evidence="2">The sequence shown here is derived from an EMBL/GenBank/DDBJ whole genome shotgun (WGS) entry which is preliminary data.</text>
</comment>